<evidence type="ECO:0000313" key="2">
    <source>
        <dbReference type="EMBL" id="CAD2181604.1"/>
    </source>
</evidence>
<reference evidence="2 3" key="1">
    <citation type="submission" date="2020-08" db="EMBL/GenBank/DDBJ databases">
        <authorList>
            <person name="Koutsovoulos G."/>
            <person name="Danchin GJ E."/>
        </authorList>
    </citation>
    <scope>NUCLEOTIDE SEQUENCE [LARGE SCALE GENOMIC DNA]</scope>
</reference>
<dbReference type="InterPro" id="IPR043502">
    <property type="entry name" value="DNA/RNA_pol_sf"/>
</dbReference>
<accession>A0A6V7W3N5</accession>
<name>A0A6V7W3N5_MELEN</name>
<dbReference type="PANTHER" id="PTHR33332">
    <property type="entry name" value="REVERSE TRANSCRIPTASE DOMAIN-CONTAINING PROTEIN"/>
    <property type="match status" value="1"/>
</dbReference>
<dbReference type="Proteomes" id="UP000580250">
    <property type="component" value="Unassembled WGS sequence"/>
</dbReference>
<comment type="caution">
    <text evidence="2">The sequence shown here is derived from an EMBL/GenBank/DDBJ whole genome shotgun (WGS) entry which is preliminary data.</text>
</comment>
<dbReference type="SUPFAM" id="SSF56672">
    <property type="entry name" value="DNA/RNA polymerases"/>
    <property type="match status" value="1"/>
</dbReference>
<evidence type="ECO:0000313" key="3">
    <source>
        <dbReference type="Proteomes" id="UP000580250"/>
    </source>
</evidence>
<dbReference type="Pfam" id="PF00078">
    <property type="entry name" value="RVT_1"/>
    <property type="match status" value="1"/>
</dbReference>
<dbReference type="CDD" id="cd01650">
    <property type="entry name" value="RT_nLTR_like"/>
    <property type="match status" value="1"/>
</dbReference>
<dbReference type="EMBL" id="CAJEWN010000405">
    <property type="protein sequence ID" value="CAD2181604.1"/>
    <property type="molecule type" value="Genomic_DNA"/>
</dbReference>
<dbReference type="AlphaFoldDB" id="A0A6V7W3N5"/>
<sequence length="669" mass="78436">MPLGLPALIFLFSKIFFFSKSFFFHKLFKDKSSNSTEKFKIASLKIDKEIQKYFRNRENKRLKNIRTKYTHITNLLKTKNTQIPILLDNNKLPLISAKSKANLFSNYFSQILSPSNQKSLIHKPSLTPKSSSNKNNLINTHTNKPYLNFIQSFQEDIFFILKSLTNKSNISTDMIPEIFLKNCSQSLAYPIYYIFNYITMSANLPDIWKQSIIIPIPKNKNSSCPSDYRPISLLCPISKVFERLLYNQLINFIEKYEIIPNVQHGFRKGKSVTTQLLETFNDFSIALENKQFIDVIYFDFSKAFDTVPHDKLINKLHKIGIRGSFLQLLKNYLTNRKFTVMIQDYKTDLMDINRGVPQGSILGPLFFLIYISDLPSFCETKDVKIKLFADDLKAYSFSKNTKDFEINLQEFIKKLEKYAEENSLKLSAEKTSLLHIGPKNPLHTYTLNNQKIKTVSNQDSIRDLGVYFSHDLKWEKHIKIITNKANQTAFTIIRNLKTNDPKILLELYKIYVLPIIEFASPVFNPYLKKDIEHLEQIQKTYLRIIYNRSNPRTPIPEYQDLLKIFKIDSLQIRRLKIDFKFFHKILHGEIKIDHKEIYSITKTNTRGDEYKFFIPARSNQISHNSFFVRTTRLYSQLPISIRKTNSKIFKTLLDQIDLNPYLSRPTPVP</sequence>
<dbReference type="PROSITE" id="PS50878">
    <property type="entry name" value="RT_POL"/>
    <property type="match status" value="1"/>
</dbReference>
<protein>
    <recommendedName>
        <fullName evidence="1">Reverse transcriptase domain-containing protein</fullName>
    </recommendedName>
</protein>
<proteinExistence type="predicted"/>
<evidence type="ECO:0000259" key="1">
    <source>
        <dbReference type="PROSITE" id="PS50878"/>
    </source>
</evidence>
<organism evidence="2 3">
    <name type="scientific">Meloidogyne enterolobii</name>
    <name type="common">Root-knot nematode worm</name>
    <name type="synonym">Meloidogyne mayaguensis</name>
    <dbReference type="NCBI Taxonomy" id="390850"/>
    <lineage>
        <taxon>Eukaryota</taxon>
        <taxon>Metazoa</taxon>
        <taxon>Ecdysozoa</taxon>
        <taxon>Nematoda</taxon>
        <taxon>Chromadorea</taxon>
        <taxon>Rhabditida</taxon>
        <taxon>Tylenchina</taxon>
        <taxon>Tylenchomorpha</taxon>
        <taxon>Tylenchoidea</taxon>
        <taxon>Meloidogynidae</taxon>
        <taxon>Meloidogyninae</taxon>
        <taxon>Meloidogyne</taxon>
    </lineage>
</organism>
<dbReference type="PRINTS" id="PR01345">
    <property type="entry name" value="CERVTRCPTASE"/>
</dbReference>
<dbReference type="InterPro" id="IPR000477">
    <property type="entry name" value="RT_dom"/>
</dbReference>
<gene>
    <name evidence="2" type="ORF">MENT_LOCUS33761</name>
</gene>
<feature type="domain" description="Reverse transcriptase" evidence="1">
    <location>
        <begin position="197"/>
        <end position="447"/>
    </location>
</feature>
<dbReference type="OrthoDB" id="410104at2759"/>